<reference evidence="1 2" key="1">
    <citation type="submission" date="2016-02" db="EMBL/GenBank/DDBJ databases">
        <title>Complete genome of Sinomonas atrocyanea KCTC 3377.</title>
        <authorList>
            <person name="Kim K.M."/>
        </authorList>
    </citation>
    <scope>NUCLEOTIDE SEQUENCE [LARGE SCALE GENOMIC DNA]</scope>
    <source>
        <strain evidence="1 2">KCTC 3377</strain>
    </source>
</reference>
<proteinExistence type="predicted"/>
<sequence length="77" mass="9212">MADPDAQQPRKTISRQELRVQIQAARLRVLTDWKQNKETPEWVLRLASLPTLAGEHWAPPRARTRWEELKRWWSGRI</sequence>
<dbReference type="RefSeq" id="WP_066495864.1">
    <property type="nucleotide sequence ID" value="NZ_BJMO01000018.1"/>
</dbReference>
<evidence type="ECO:0000313" key="2">
    <source>
        <dbReference type="Proteomes" id="UP000070134"/>
    </source>
</evidence>
<evidence type="ECO:0000313" key="1">
    <source>
        <dbReference type="EMBL" id="AMM31621.1"/>
    </source>
</evidence>
<dbReference type="EMBL" id="CP014518">
    <property type="protein sequence ID" value="AMM31621.1"/>
    <property type="molecule type" value="Genomic_DNA"/>
</dbReference>
<dbReference type="Proteomes" id="UP000070134">
    <property type="component" value="Chromosome"/>
</dbReference>
<accession>A0A126ZYF9</accession>
<protein>
    <submittedName>
        <fullName evidence="1">Uncharacterized protein</fullName>
    </submittedName>
</protein>
<dbReference type="KEGG" id="satk:SA2016_0935"/>
<organism evidence="1 2">
    <name type="scientific">Sinomonas atrocyanea</name>
    <dbReference type="NCBI Taxonomy" id="37927"/>
    <lineage>
        <taxon>Bacteria</taxon>
        <taxon>Bacillati</taxon>
        <taxon>Actinomycetota</taxon>
        <taxon>Actinomycetes</taxon>
        <taxon>Micrococcales</taxon>
        <taxon>Micrococcaceae</taxon>
        <taxon>Sinomonas</taxon>
    </lineage>
</organism>
<dbReference type="AlphaFoldDB" id="A0A126ZYF9"/>
<keyword evidence="2" id="KW-1185">Reference proteome</keyword>
<gene>
    <name evidence="1" type="ORF">SA2016_0935</name>
</gene>
<name>A0A126ZYF9_9MICC</name>